<organism evidence="2 3">
    <name type="scientific">Seinonella peptonophila</name>
    <dbReference type="NCBI Taxonomy" id="112248"/>
    <lineage>
        <taxon>Bacteria</taxon>
        <taxon>Bacillati</taxon>
        <taxon>Bacillota</taxon>
        <taxon>Bacilli</taxon>
        <taxon>Bacillales</taxon>
        <taxon>Thermoactinomycetaceae</taxon>
        <taxon>Seinonella</taxon>
    </lineage>
</organism>
<protein>
    <recommendedName>
        <fullName evidence="1">DUF6630 domain-containing protein</fullName>
    </recommendedName>
</protein>
<reference evidence="2 3" key="1">
    <citation type="submission" date="2016-11" db="EMBL/GenBank/DDBJ databases">
        <authorList>
            <person name="Jaros S."/>
            <person name="Januszkiewicz K."/>
            <person name="Wedrychowicz H."/>
        </authorList>
    </citation>
    <scope>NUCLEOTIDE SEQUENCE [LARGE SCALE GENOMIC DNA]</scope>
    <source>
        <strain evidence="2 3">DSM 44666</strain>
    </source>
</reference>
<gene>
    <name evidence="2" type="ORF">SAMN05444392_1093</name>
</gene>
<dbReference type="Proteomes" id="UP000184476">
    <property type="component" value="Unassembled WGS sequence"/>
</dbReference>
<dbReference type="EMBL" id="FQVL01000009">
    <property type="protein sequence ID" value="SHF16272.1"/>
    <property type="molecule type" value="Genomic_DNA"/>
</dbReference>
<dbReference type="AlphaFoldDB" id="A0A1M4ZEQ6"/>
<proteinExistence type="predicted"/>
<dbReference type="Pfam" id="PF20335">
    <property type="entry name" value="DUF6630"/>
    <property type="match status" value="1"/>
</dbReference>
<evidence type="ECO:0000313" key="2">
    <source>
        <dbReference type="EMBL" id="SHF16272.1"/>
    </source>
</evidence>
<name>A0A1M4ZEQ6_9BACL</name>
<feature type="domain" description="DUF6630" evidence="1">
    <location>
        <begin position="6"/>
        <end position="166"/>
    </location>
</feature>
<evidence type="ECO:0000259" key="1">
    <source>
        <dbReference type="Pfam" id="PF20335"/>
    </source>
</evidence>
<dbReference type="RefSeq" id="WP_073155499.1">
    <property type="nucleotide sequence ID" value="NZ_FQVL01000009.1"/>
</dbReference>
<sequence>MKNELLFELCKLLLPEDPSLEAEVRNCLIEPKTSSTIIMNELGDWFRGVDITRSLPWYQLIYSLYQRDLMFELSARTVAEGMDYYTNQLLRELSGADPSTHSESTSSHNDAVQLIHSFLEITGEHLLAADFRLGEFRLDSGISTITLIPAHTATQCVSLAAESGYGEIILHPLSTENIKKVCLPLLQSFYTPNVETECLLDSIPDHRTISSSRTYSS</sequence>
<keyword evidence="3" id="KW-1185">Reference proteome</keyword>
<evidence type="ECO:0000313" key="3">
    <source>
        <dbReference type="Proteomes" id="UP000184476"/>
    </source>
</evidence>
<dbReference type="InterPro" id="IPR046582">
    <property type="entry name" value="DUF6630"/>
</dbReference>
<accession>A0A1M4ZEQ6</accession>